<feature type="region of interest" description="Disordered" evidence="4">
    <location>
        <begin position="66"/>
        <end position="144"/>
    </location>
</feature>
<protein>
    <submittedName>
        <fullName evidence="6">Eukaryotic translation initiation factor 3 subunit J-like</fullName>
    </submittedName>
</protein>
<keyword evidence="3" id="KW-0648">Protein biosynthesis</keyword>
<proteinExistence type="predicted"/>
<evidence type="ECO:0000256" key="2">
    <source>
        <dbReference type="ARBA" id="ARBA00022540"/>
    </source>
</evidence>
<dbReference type="PANTHER" id="PTHR21681:SF0">
    <property type="entry name" value="EUKARYOTIC TRANSLATION INITIATION FACTOR 3 SUBUNIT J"/>
    <property type="match status" value="1"/>
</dbReference>
<accession>A0ABM4TVS0</accession>
<feature type="compositionally biased region" description="Basic and acidic residues" evidence="4">
    <location>
        <begin position="121"/>
        <end position="136"/>
    </location>
</feature>
<organism evidence="5 6">
    <name type="scientific">Drosophila suzukii</name>
    <name type="common">Spotted-wing drosophila fruit fly</name>
    <dbReference type="NCBI Taxonomy" id="28584"/>
    <lineage>
        <taxon>Eukaryota</taxon>
        <taxon>Metazoa</taxon>
        <taxon>Ecdysozoa</taxon>
        <taxon>Arthropoda</taxon>
        <taxon>Hexapoda</taxon>
        <taxon>Insecta</taxon>
        <taxon>Pterygota</taxon>
        <taxon>Neoptera</taxon>
        <taxon>Endopterygota</taxon>
        <taxon>Diptera</taxon>
        <taxon>Brachycera</taxon>
        <taxon>Muscomorpha</taxon>
        <taxon>Ephydroidea</taxon>
        <taxon>Drosophilidae</taxon>
        <taxon>Drosophila</taxon>
        <taxon>Sophophora</taxon>
    </lineage>
</organism>
<evidence type="ECO:0000313" key="5">
    <source>
        <dbReference type="Proteomes" id="UP001652628"/>
    </source>
</evidence>
<dbReference type="InterPro" id="IPR023194">
    <property type="entry name" value="eIF3-like_dom_sf"/>
</dbReference>
<dbReference type="InterPro" id="IPR013906">
    <property type="entry name" value="eIF3j"/>
</dbReference>
<dbReference type="Pfam" id="PF08597">
    <property type="entry name" value="eIF3_subunit"/>
    <property type="match status" value="1"/>
</dbReference>
<evidence type="ECO:0000313" key="6">
    <source>
        <dbReference type="RefSeq" id="XP_070854055.1"/>
    </source>
</evidence>
<feature type="compositionally biased region" description="Basic and acidic residues" evidence="4">
    <location>
        <begin position="94"/>
        <end position="109"/>
    </location>
</feature>
<dbReference type="GeneID" id="139353599"/>
<dbReference type="PANTHER" id="PTHR21681">
    <property type="entry name" value="EUKARYOTIC TRANSLATION INITIATION FACTOR 3 SUBUNIT J"/>
    <property type="match status" value="1"/>
</dbReference>
<sequence length="290" mass="32760">MIDMQTMVRPLNYSTIETLRIIKENCTPSLRIFLRAYKVSDLDTLMILADEYEELEKEREAFAQENKFLKNKSSSPAQGSEPERLRSRLGLIGGKEKTRIKSLPKEEGRRHRAESCTVDQGSKKDEEKPTKTEAPAKTKPSKALNAKLEQQARLEEEAEAERLANLSPEDKLAEKLRLQKIQEASDLKHAQDAFGVTSTSGGLDAFNPESKEEFKEFGATISWKVAQFRESEHFPQFVEDLVRSLCVNLSAADIKRVEMTVEILHSEKLKQGPEVRGIHGSSSILKFILG</sequence>
<keyword evidence="1" id="KW-0963">Cytoplasm</keyword>
<dbReference type="Proteomes" id="UP001652628">
    <property type="component" value="Chromosome Y"/>
</dbReference>
<evidence type="ECO:0000256" key="3">
    <source>
        <dbReference type="ARBA" id="ARBA00022917"/>
    </source>
</evidence>
<evidence type="ECO:0000256" key="1">
    <source>
        <dbReference type="ARBA" id="ARBA00022490"/>
    </source>
</evidence>
<keyword evidence="5" id="KW-1185">Reference proteome</keyword>
<evidence type="ECO:0000256" key="4">
    <source>
        <dbReference type="SAM" id="MobiDB-lite"/>
    </source>
</evidence>
<dbReference type="RefSeq" id="XP_070854055.1">
    <property type="nucleotide sequence ID" value="XM_070997954.1"/>
</dbReference>
<dbReference type="Gene3D" id="1.10.246.60">
    <property type="entry name" value="Eukaryotic translation initiation factor 3 like domains"/>
    <property type="match status" value="1"/>
</dbReference>
<keyword evidence="2" id="KW-0396">Initiation factor</keyword>
<name>A0ABM4TVS0_DROSZ</name>
<gene>
    <name evidence="6" type="primary">LOC139353599</name>
</gene>
<reference evidence="6" key="1">
    <citation type="submission" date="2025-08" db="UniProtKB">
        <authorList>
            <consortium name="RefSeq"/>
        </authorList>
    </citation>
    <scope>IDENTIFICATION</scope>
</reference>